<evidence type="ECO:0000313" key="3">
    <source>
        <dbReference type="EMBL" id="EFC47155.1"/>
    </source>
</evidence>
<dbReference type="GO" id="GO:0007264">
    <property type="term" value="P:small GTPase-mediated signal transduction"/>
    <property type="evidence" value="ECO:0007669"/>
    <property type="project" value="InterPro"/>
</dbReference>
<dbReference type="PANTHER" id="PTHR24072">
    <property type="entry name" value="RHO FAMILY GTPASE"/>
    <property type="match status" value="1"/>
</dbReference>
<keyword evidence="1" id="KW-0547">Nucleotide-binding</keyword>
<dbReference type="GeneID" id="8861195"/>
<reference evidence="3 4" key="1">
    <citation type="journal article" date="2010" name="Cell">
        <title>The genome of Naegleria gruberi illuminates early eukaryotic versatility.</title>
        <authorList>
            <person name="Fritz-Laylin L.K."/>
            <person name="Prochnik S.E."/>
            <person name="Ginger M.L."/>
            <person name="Dacks J.B."/>
            <person name="Carpenter M.L."/>
            <person name="Field M.C."/>
            <person name="Kuo A."/>
            <person name="Paredez A."/>
            <person name="Chapman J."/>
            <person name="Pham J."/>
            <person name="Shu S."/>
            <person name="Neupane R."/>
            <person name="Cipriano M."/>
            <person name="Mancuso J."/>
            <person name="Tu H."/>
            <person name="Salamov A."/>
            <person name="Lindquist E."/>
            <person name="Shapiro H."/>
            <person name="Lucas S."/>
            <person name="Grigoriev I.V."/>
            <person name="Cande W.Z."/>
            <person name="Fulton C."/>
            <person name="Rokhsar D.S."/>
            <person name="Dawson S.C."/>
        </authorList>
    </citation>
    <scope>NUCLEOTIDE SEQUENCE [LARGE SCALE GENOMIC DNA]</scope>
    <source>
        <strain evidence="3 4">NEG-M</strain>
    </source>
</reference>
<dbReference type="InterPro" id="IPR027417">
    <property type="entry name" value="P-loop_NTPase"/>
</dbReference>
<dbReference type="GO" id="GO:0005525">
    <property type="term" value="F:GTP binding"/>
    <property type="evidence" value="ECO:0007669"/>
    <property type="project" value="UniProtKB-KW"/>
</dbReference>
<accession>D2V8C2</accession>
<evidence type="ECO:0000256" key="2">
    <source>
        <dbReference type="ARBA" id="ARBA00023134"/>
    </source>
</evidence>
<dbReference type="VEuPathDB" id="AmoebaDB:NAEGRDRAFT_65103"/>
<keyword evidence="4" id="KW-1185">Reference proteome</keyword>
<dbReference type="STRING" id="5762.D2V8C2"/>
<dbReference type="InParanoid" id="D2V8C2"/>
<dbReference type="KEGG" id="ngr:NAEGRDRAFT_65103"/>
<dbReference type="AlphaFoldDB" id="D2V8C2"/>
<dbReference type="PRINTS" id="PR00449">
    <property type="entry name" value="RASTRNSFRMNG"/>
</dbReference>
<dbReference type="RefSeq" id="XP_002679899.1">
    <property type="nucleotide sequence ID" value="XM_002679853.1"/>
</dbReference>
<dbReference type="Proteomes" id="UP000006671">
    <property type="component" value="Unassembled WGS sequence"/>
</dbReference>
<evidence type="ECO:0000256" key="1">
    <source>
        <dbReference type="ARBA" id="ARBA00022741"/>
    </source>
</evidence>
<dbReference type="SUPFAM" id="SSF52540">
    <property type="entry name" value="P-loop containing nucleoside triphosphate hydrolases"/>
    <property type="match status" value="1"/>
</dbReference>
<organism evidence="4">
    <name type="scientific">Naegleria gruberi</name>
    <name type="common">Amoeba</name>
    <dbReference type="NCBI Taxonomy" id="5762"/>
    <lineage>
        <taxon>Eukaryota</taxon>
        <taxon>Discoba</taxon>
        <taxon>Heterolobosea</taxon>
        <taxon>Tetramitia</taxon>
        <taxon>Eutetramitia</taxon>
        <taxon>Vahlkampfiidae</taxon>
        <taxon>Naegleria</taxon>
    </lineage>
</organism>
<gene>
    <name evidence="3" type="ORF">NAEGRDRAFT_65103</name>
</gene>
<dbReference type="EMBL" id="GG738856">
    <property type="protein sequence ID" value="EFC47155.1"/>
    <property type="molecule type" value="Genomic_DNA"/>
</dbReference>
<keyword evidence="2" id="KW-0342">GTP-binding</keyword>
<evidence type="ECO:0000313" key="4">
    <source>
        <dbReference type="Proteomes" id="UP000006671"/>
    </source>
</evidence>
<name>D2V8C2_NAEGR</name>
<dbReference type="InterPro" id="IPR003578">
    <property type="entry name" value="Small_GTPase_Rho"/>
</dbReference>
<sequence length="245" mass="28126">MKFSSNLSCFRSEEFIRKNVSDQDVLNMKKIRRKLPIFKVTFIGSKSCGKSSIIQKNLLTIPLIHNTWDSNSEYQFQYSSKLNNLKIATVKLCEYSRFPGEDNNSEVDNALLDVDLYCLCFSTFHNFDDQQQINIPTIDQCPDFITIEKEILPLISHFSPQTPYVVMGCMTDLRNYRNRNTLTVSPKDGIDFAKKIGAISYMESSTVRGYDFDKILELLIKSIAFRNPDSDIDLESSSIGKCFIQ</sequence>
<proteinExistence type="predicted"/>
<dbReference type="Gene3D" id="3.40.50.300">
    <property type="entry name" value="P-loop containing nucleotide triphosphate hydrolases"/>
    <property type="match status" value="1"/>
</dbReference>
<protein>
    <submittedName>
        <fullName evidence="3">Predicted protein</fullName>
    </submittedName>
</protein>